<dbReference type="PROSITE" id="PS50928">
    <property type="entry name" value="ABC_TM1"/>
    <property type="match status" value="1"/>
</dbReference>
<organism evidence="12 13">
    <name type="scientific">Limimaricola variabilis</name>
    <dbReference type="NCBI Taxonomy" id="1492771"/>
    <lineage>
        <taxon>Bacteria</taxon>
        <taxon>Pseudomonadati</taxon>
        <taxon>Pseudomonadota</taxon>
        <taxon>Alphaproteobacteria</taxon>
        <taxon>Rhodobacterales</taxon>
        <taxon>Paracoccaceae</taxon>
        <taxon>Limimaricola</taxon>
    </lineage>
</organism>
<sequence>MKRRQYLIGALSLAVAFVVFVIPFIFVFLNAAKTAAESATLDFSWPREWRFWQNLVEVVQARDYMLLLAYFNSTVITVGAIALMVVSGAMVGYLLQRRRTPWNRIIYGFVLAGLIIPPAVVPTIWLLQQIGLFKSITGMIFIQCAYGLGFTVLLYRAFIATIPRDLDEAAIIDGAKPWQVFFKVILPLLKPVTVTVIVVQSITIFNDFTHPLYYLPGAENVTVQLTLYNFQSQFVSQMNLLFMNILLVTVPPLIVFVFFNRQIVAGMTSGAVKG</sequence>
<dbReference type="PANTHER" id="PTHR43744">
    <property type="entry name" value="ABC TRANSPORTER PERMEASE PROTEIN MG189-RELATED-RELATED"/>
    <property type="match status" value="1"/>
</dbReference>
<evidence type="ECO:0000256" key="8">
    <source>
        <dbReference type="ARBA" id="ARBA00023136"/>
    </source>
</evidence>
<dbReference type="Proteomes" id="UP000576152">
    <property type="component" value="Unassembled WGS sequence"/>
</dbReference>
<keyword evidence="4 9" id="KW-0813">Transport</keyword>
<dbReference type="SUPFAM" id="SSF161098">
    <property type="entry name" value="MetI-like"/>
    <property type="match status" value="1"/>
</dbReference>
<evidence type="ECO:0000256" key="9">
    <source>
        <dbReference type="RuleBase" id="RU363032"/>
    </source>
</evidence>
<comment type="caution">
    <text evidence="12">The sequence shown here is derived from an EMBL/GenBank/DDBJ whole genome shotgun (WGS) entry which is preliminary data.</text>
</comment>
<feature type="transmembrane region" description="Helical" evidence="9">
    <location>
        <begin position="180"/>
        <end position="205"/>
    </location>
</feature>
<keyword evidence="6 9" id="KW-0812">Transmembrane</keyword>
<protein>
    <recommendedName>
        <fullName evidence="3 10">sn-glycerol-3-phosphate transport system permease protein UgpE</fullName>
    </recommendedName>
</protein>
<accession>A0ABR6HSK3</accession>
<evidence type="ECO:0000256" key="4">
    <source>
        <dbReference type="ARBA" id="ARBA00022448"/>
    </source>
</evidence>
<feature type="transmembrane region" description="Helical" evidence="9">
    <location>
        <begin position="7"/>
        <end position="29"/>
    </location>
</feature>
<reference evidence="12 13" key="1">
    <citation type="submission" date="2020-08" db="EMBL/GenBank/DDBJ databases">
        <title>Genomic Encyclopedia of Type Strains, Phase III (KMG-III): the genomes of soil and plant-associated and newly described type strains.</title>
        <authorList>
            <person name="Whitman W."/>
        </authorList>
    </citation>
    <scope>NUCLEOTIDE SEQUENCE [LARGE SCALE GENOMIC DNA]</scope>
    <source>
        <strain evidence="12 13">CECT 8572</strain>
    </source>
</reference>
<dbReference type="Gene3D" id="1.10.3720.10">
    <property type="entry name" value="MetI-like"/>
    <property type="match status" value="1"/>
</dbReference>
<evidence type="ECO:0000256" key="5">
    <source>
        <dbReference type="ARBA" id="ARBA00022475"/>
    </source>
</evidence>
<comment type="subcellular location">
    <subcellularLocation>
        <location evidence="10">Cell inner membrane</location>
        <topology evidence="10">Multi-pass membrane protein</topology>
    </subcellularLocation>
    <subcellularLocation>
        <location evidence="1 9">Cell membrane</location>
        <topology evidence="1 9">Multi-pass membrane protein</topology>
    </subcellularLocation>
</comment>
<keyword evidence="7 9" id="KW-1133">Transmembrane helix</keyword>
<evidence type="ECO:0000256" key="3">
    <source>
        <dbReference type="ARBA" id="ARBA00020515"/>
    </source>
</evidence>
<comment type="function">
    <text evidence="10">Part of the ABC transporter complex UgpBAEC involved in sn-glycerol-3-phosphate (G3P) import. Probably responsible for the translocation of the substrate across the membrane.</text>
</comment>
<feature type="transmembrane region" description="Helical" evidence="9">
    <location>
        <begin position="105"/>
        <end position="127"/>
    </location>
</feature>
<feature type="domain" description="ABC transmembrane type-1" evidence="11">
    <location>
        <begin position="70"/>
        <end position="259"/>
    </location>
</feature>
<keyword evidence="10" id="KW-0997">Cell inner membrane</keyword>
<feature type="transmembrane region" description="Helical" evidence="9">
    <location>
        <begin position="240"/>
        <end position="259"/>
    </location>
</feature>
<evidence type="ECO:0000313" key="13">
    <source>
        <dbReference type="Proteomes" id="UP000576152"/>
    </source>
</evidence>
<evidence type="ECO:0000256" key="7">
    <source>
        <dbReference type="ARBA" id="ARBA00022989"/>
    </source>
</evidence>
<dbReference type="RefSeq" id="WP_183475017.1">
    <property type="nucleotide sequence ID" value="NZ_JACIBX010000016.1"/>
</dbReference>
<evidence type="ECO:0000256" key="2">
    <source>
        <dbReference type="ARBA" id="ARBA00011557"/>
    </source>
</evidence>
<evidence type="ECO:0000256" key="10">
    <source>
        <dbReference type="RuleBase" id="RU363056"/>
    </source>
</evidence>
<keyword evidence="8 9" id="KW-0472">Membrane</keyword>
<keyword evidence="5 10" id="KW-1003">Cell membrane</keyword>
<proteinExistence type="inferred from homology"/>
<dbReference type="Pfam" id="PF00528">
    <property type="entry name" value="BPD_transp_1"/>
    <property type="match status" value="1"/>
</dbReference>
<evidence type="ECO:0000259" key="11">
    <source>
        <dbReference type="PROSITE" id="PS50928"/>
    </source>
</evidence>
<dbReference type="InterPro" id="IPR035906">
    <property type="entry name" value="MetI-like_sf"/>
</dbReference>
<dbReference type="InterPro" id="IPR000515">
    <property type="entry name" value="MetI-like"/>
</dbReference>
<feature type="transmembrane region" description="Helical" evidence="9">
    <location>
        <begin position="67"/>
        <end position="93"/>
    </location>
</feature>
<feature type="transmembrane region" description="Helical" evidence="9">
    <location>
        <begin position="139"/>
        <end position="159"/>
    </location>
</feature>
<dbReference type="PANTHER" id="PTHR43744:SF8">
    <property type="entry name" value="SN-GLYCEROL-3-PHOSPHATE TRANSPORT SYSTEM PERMEASE PROTEIN UGPE"/>
    <property type="match status" value="1"/>
</dbReference>
<evidence type="ECO:0000256" key="6">
    <source>
        <dbReference type="ARBA" id="ARBA00022692"/>
    </source>
</evidence>
<keyword evidence="13" id="KW-1185">Reference proteome</keyword>
<evidence type="ECO:0000256" key="1">
    <source>
        <dbReference type="ARBA" id="ARBA00004651"/>
    </source>
</evidence>
<dbReference type="CDD" id="cd06261">
    <property type="entry name" value="TM_PBP2"/>
    <property type="match status" value="1"/>
</dbReference>
<comment type="similarity">
    <text evidence="9">Belongs to the binding-protein-dependent transport system permease family.</text>
</comment>
<comment type="subunit">
    <text evidence="2 10">The complex is composed of two ATP-binding proteins (UgpC), two transmembrane proteins (UgpA and UgpE) and a solute-binding protein (UgpB).</text>
</comment>
<gene>
    <name evidence="10" type="primary">ugpE</name>
    <name evidence="12" type="ORF">FHS00_003142</name>
</gene>
<dbReference type="EMBL" id="JACIBX010000016">
    <property type="protein sequence ID" value="MBB3713538.1"/>
    <property type="molecule type" value="Genomic_DNA"/>
</dbReference>
<name>A0ABR6HSK3_9RHOB</name>
<evidence type="ECO:0000313" key="12">
    <source>
        <dbReference type="EMBL" id="MBB3713538.1"/>
    </source>
</evidence>